<keyword evidence="6 8" id="KW-0012">Acyltransferase</keyword>
<evidence type="ECO:0000256" key="5">
    <source>
        <dbReference type="ARBA" id="ARBA00023167"/>
    </source>
</evidence>
<keyword evidence="5" id="KW-0486">Methionine biosynthesis</keyword>
<dbReference type="InterPro" id="IPR029058">
    <property type="entry name" value="AB_hydrolase_fold"/>
</dbReference>
<comment type="subunit">
    <text evidence="1">Homodimer.</text>
</comment>
<proteinExistence type="inferred from homology"/>
<dbReference type="SUPFAM" id="SSF53474">
    <property type="entry name" value="alpha/beta-Hydrolases"/>
    <property type="match status" value="1"/>
</dbReference>
<dbReference type="PANTHER" id="PTHR32268">
    <property type="entry name" value="HOMOSERINE O-ACETYLTRANSFERASE"/>
    <property type="match status" value="1"/>
</dbReference>
<evidence type="ECO:0000259" key="7">
    <source>
        <dbReference type="Pfam" id="PF00561"/>
    </source>
</evidence>
<dbReference type="InterPro" id="IPR008220">
    <property type="entry name" value="HAT_MetX-like"/>
</dbReference>
<evidence type="ECO:0000256" key="3">
    <source>
        <dbReference type="ARBA" id="ARBA00022605"/>
    </source>
</evidence>
<dbReference type="InterPro" id="IPR000073">
    <property type="entry name" value="AB_hydrolase_1"/>
</dbReference>
<dbReference type="EC" id="2.3.1.31" evidence="8"/>
<feature type="domain" description="AB hydrolase-1" evidence="7">
    <location>
        <begin position="50"/>
        <end position="336"/>
    </location>
</feature>
<dbReference type="PANTHER" id="PTHR32268:SF11">
    <property type="entry name" value="HOMOSERINE O-ACETYLTRANSFERASE"/>
    <property type="match status" value="1"/>
</dbReference>
<dbReference type="NCBIfam" id="NF001209">
    <property type="entry name" value="PRK00175.1"/>
    <property type="match status" value="1"/>
</dbReference>
<dbReference type="GO" id="GO:0004414">
    <property type="term" value="F:homoserine O-acetyltransferase activity"/>
    <property type="evidence" value="ECO:0007669"/>
    <property type="project" value="UniProtKB-EC"/>
</dbReference>
<dbReference type="NCBIfam" id="TIGR01392">
    <property type="entry name" value="homoserO_Ac_trn"/>
    <property type="match status" value="1"/>
</dbReference>
<evidence type="ECO:0000256" key="6">
    <source>
        <dbReference type="ARBA" id="ARBA00023315"/>
    </source>
</evidence>
<accession>A0A3B1DHD1</accession>
<dbReference type="GO" id="GO:0009086">
    <property type="term" value="P:methionine biosynthetic process"/>
    <property type="evidence" value="ECO:0007669"/>
    <property type="project" value="UniProtKB-KW"/>
</dbReference>
<keyword evidence="2" id="KW-0963">Cytoplasm</keyword>
<name>A0A3B1DHD1_9ZZZZ</name>
<protein>
    <submittedName>
        <fullName evidence="8">Homoserine O-acetyltransferase</fullName>
        <ecNumber evidence="8">2.3.1.31</ecNumber>
    </submittedName>
</protein>
<reference evidence="8" key="1">
    <citation type="submission" date="2018-06" db="EMBL/GenBank/DDBJ databases">
        <authorList>
            <person name="Zhirakovskaya E."/>
        </authorList>
    </citation>
    <scope>NUCLEOTIDE SEQUENCE</scope>
</reference>
<evidence type="ECO:0000256" key="4">
    <source>
        <dbReference type="ARBA" id="ARBA00022679"/>
    </source>
</evidence>
<evidence type="ECO:0000256" key="1">
    <source>
        <dbReference type="ARBA" id="ARBA00011738"/>
    </source>
</evidence>
<dbReference type="PIRSF" id="PIRSF000443">
    <property type="entry name" value="Homoser_Ac_trans"/>
    <property type="match status" value="1"/>
</dbReference>
<dbReference type="AlphaFoldDB" id="A0A3B1DHD1"/>
<sequence length="377" mass="42470">MTQNTKNFVETQYYTFGESPNEITLKSGEKLGPITLAYETYGELNTDKSNAIIIFHALTGDAHVAGWHQGDKKPGWWDEMIGPNKAFNTTDHFIICVNAIGSCKGSSGPSSINPKINKPYGLSFPVVTIEDMVVSQKKLIDHLGIKKLFCCAGGSMGGLLALKWSVLYPENVSSVIIIACNYRHTAQQIALHEVARQAIMSDPDWQKGDYYGKSIPANGMAVSRMIGHITYMSEASMEERFGRKLIKKEKLGYDFSNDFEVESYLNYRGTSFVQRFDANSYLYLSKALDYFDLSEDGNLIELFKHTDANFLIISFTSDWLYPSYQSKELVKALKTNDIDISSIEIKTSYGHDSFLIEIDGQSKLIKNFLNKVKEEKY</sequence>
<evidence type="ECO:0000256" key="2">
    <source>
        <dbReference type="ARBA" id="ARBA00022490"/>
    </source>
</evidence>
<keyword evidence="4 8" id="KW-0808">Transferase</keyword>
<dbReference type="HAMAP" id="MF_00296">
    <property type="entry name" value="MetX_acyltransf"/>
    <property type="match status" value="1"/>
</dbReference>
<dbReference type="Pfam" id="PF00561">
    <property type="entry name" value="Abhydrolase_1"/>
    <property type="match status" value="1"/>
</dbReference>
<keyword evidence="3" id="KW-0028">Amino-acid biosynthesis</keyword>
<gene>
    <name evidence="8" type="ORF">MNBD_UNCLBAC01-842</name>
</gene>
<dbReference type="Gene3D" id="1.10.1740.110">
    <property type="match status" value="1"/>
</dbReference>
<dbReference type="GO" id="GO:0009092">
    <property type="term" value="P:homoserine metabolic process"/>
    <property type="evidence" value="ECO:0007669"/>
    <property type="project" value="TreeGrafter"/>
</dbReference>
<evidence type="ECO:0000313" key="8">
    <source>
        <dbReference type="EMBL" id="VAX35418.1"/>
    </source>
</evidence>
<dbReference type="EMBL" id="UOGJ01000050">
    <property type="protein sequence ID" value="VAX35418.1"/>
    <property type="molecule type" value="Genomic_DNA"/>
</dbReference>
<dbReference type="FunFam" id="1.10.1740.110:FF:000001">
    <property type="entry name" value="Homoserine O-acetyltransferase"/>
    <property type="match status" value="1"/>
</dbReference>
<dbReference type="Gene3D" id="3.40.50.1820">
    <property type="entry name" value="alpha/beta hydrolase"/>
    <property type="match status" value="1"/>
</dbReference>
<organism evidence="8">
    <name type="scientific">hydrothermal vent metagenome</name>
    <dbReference type="NCBI Taxonomy" id="652676"/>
    <lineage>
        <taxon>unclassified sequences</taxon>
        <taxon>metagenomes</taxon>
        <taxon>ecological metagenomes</taxon>
    </lineage>
</organism>